<protein>
    <submittedName>
        <fullName evidence="3">Acyltransferase 3</fullName>
    </submittedName>
</protein>
<dbReference type="AlphaFoldDB" id="B8IPB4"/>
<keyword evidence="3" id="KW-0012">Acyltransferase</keyword>
<feature type="transmembrane region" description="Helical" evidence="1">
    <location>
        <begin position="241"/>
        <end position="260"/>
    </location>
</feature>
<reference evidence="3 4" key="1">
    <citation type="submission" date="2009-01" db="EMBL/GenBank/DDBJ databases">
        <title>Complete sequence of chromosome of Methylobacterium nodulans ORS 2060.</title>
        <authorList>
            <consortium name="US DOE Joint Genome Institute"/>
            <person name="Lucas S."/>
            <person name="Copeland A."/>
            <person name="Lapidus A."/>
            <person name="Glavina del Rio T."/>
            <person name="Dalin E."/>
            <person name="Tice H."/>
            <person name="Bruce D."/>
            <person name="Goodwin L."/>
            <person name="Pitluck S."/>
            <person name="Sims D."/>
            <person name="Brettin T."/>
            <person name="Detter J.C."/>
            <person name="Han C."/>
            <person name="Larimer F."/>
            <person name="Land M."/>
            <person name="Hauser L."/>
            <person name="Kyrpides N."/>
            <person name="Ivanova N."/>
            <person name="Marx C.J."/>
            <person name="Richardson P."/>
        </authorList>
    </citation>
    <scope>NUCLEOTIDE SEQUENCE [LARGE SCALE GENOMIC DNA]</scope>
    <source>
        <strain evidence="4">LMG 21967 / CNCM I-2342 / ORS 2060</strain>
    </source>
</reference>
<feature type="transmembrane region" description="Helical" evidence="1">
    <location>
        <begin position="215"/>
        <end position="235"/>
    </location>
</feature>
<dbReference type="EMBL" id="CP001349">
    <property type="protein sequence ID" value="ACL60432.1"/>
    <property type="molecule type" value="Genomic_DNA"/>
</dbReference>
<dbReference type="InterPro" id="IPR050879">
    <property type="entry name" value="Acyltransferase_3"/>
</dbReference>
<dbReference type="Proteomes" id="UP000008207">
    <property type="component" value="Chromosome"/>
</dbReference>
<dbReference type="GO" id="GO:0016747">
    <property type="term" value="F:acyltransferase activity, transferring groups other than amino-acyl groups"/>
    <property type="evidence" value="ECO:0007669"/>
    <property type="project" value="InterPro"/>
</dbReference>
<evidence type="ECO:0000313" key="3">
    <source>
        <dbReference type="EMBL" id="ACL60432.1"/>
    </source>
</evidence>
<feature type="transmembrane region" description="Helical" evidence="1">
    <location>
        <begin position="160"/>
        <end position="178"/>
    </location>
</feature>
<feature type="transmembrane region" description="Helical" evidence="1">
    <location>
        <begin position="84"/>
        <end position="104"/>
    </location>
</feature>
<keyword evidence="1" id="KW-1133">Transmembrane helix</keyword>
<keyword evidence="4" id="KW-1185">Reference proteome</keyword>
<dbReference type="eggNOG" id="COG1835">
    <property type="taxonomic scope" value="Bacteria"/>
</dbReference>
<keyword evidence="1" id="KW-0472">Membrane</keyword>
<dbReference type="GO" id="GO:0016020">
    <property type="term" value="C:membrane"/>
    <property type="evidence" value="ECO:0007669"/>
    <property type="project" value="TreeGrafter"/>
</dbReference>
<feature type="transmembrane region" description="Helical" evidence="1">
    <location>
        <begin position="40"/>
        <end position="63"/>
    </location>
</feature>
<dbReference type="STRING" id="460265.Mnod_5590"/>
<dbReference type="PANTHER" id="PTHR23028">
    <property type="entry name" value="ACETYLTRANSFERASE"/>
    <property type="match status" value="1"/>
</dbReference>
<dbReference type="OrthoDB" id="9767863at2"/>
<feature type="transmembrane region" description="Helical" evidence="1">
    <location>
        <begin position="280"/>
        <end position="300"/>
    </location>
</feature>
<keyword evidence="1" id="KW-0812">Transmembrane</keyword>
<evidence type="ECO:0000259" key="2">
    <source>
        <dbReference type="Pfam" id="PF01757"/>
    </source>
</evidence>
<feature type="transmembrane region" description="Helical" evidence="1">
    <location>
        <begin position="139"/>
        <end position="155"/>
    </location>
</feature>
<dbReference type="HOGENOM" id="CLU_005679_2_0_5"/>
<feature type="transmembrane region" description="Helical" evidence="1">
    <location>
        <begin position="306"/>
        <end position="327"/>
    </location>
</feature>
<organism evidence="3 4">
    <name type="scientific">Methylobacterium nodulans (strain LMG 21967 / CNCM I-2342 / ORS 2060)</name>
    <dbReference type="NCBI Taxonomy" id="460265"/>
    <lineage>
        <taxon>Bacteria</taxon>
        <taxon>Pseudomonadati</taxon>
        <taxon>Pseudomonadota</taxon>
        <taxon>Alphaproteobacteria</taxon>
        <taxon>Hyphomicrobiales</taxon>
        <taxon>Methylobacteriaceae</taxon>
        <taxon>Methylobacterium</taxon>
    </lineage>
</organism>
<feature type="domain" description="Acyltransferase 3" evidence="2">
    <location>
        <begin position="7"/>
        <end position="324"/>
    </location>
</feature>
<dbReference type="GO" id="GO:0000271">
    <property type="term" value="P:polysaccharide biosynthetic process"/>
    <property type="evidence" value="ECO:0007669"/>
    <property type="project" value="TreeGrafter"/>
</dbReference>
<dbReference type="KEGG" id="mno:Mnod_5590"/>
<sequence length="351" mass="37709">MSERRGEIQWLRAVAALEVVAVHSDLATKHIARASILQGWYPTVGGIGVEVFFVVSGFIMCMVASRAPSAGSFMLGRIRRIIPLCVLFTSLAALIHYTSAQYLISPTDITLGTLIRSYLALPQWQFPILGPTWTLEHEMIFYEIVAATLLLGALTRARKLALAALVVALGGLGCWLGPRPEVSVWTFHVASPYMLAFGFGWLLRCCEEGSGGGRVAIAAACLAATSVAVVVGNAWSDHLVLRIGIATLLCAIVLLGRRVLSADCALNRLAWRLGDASFSLYLTHWFILSASGKLAGVAAIPEDLSLLVRLGAILIAVAVGVIAYRVIEVPIEQFLRGGLPGRKPLPQMARP</sequence>
<dbReference type="PANTHER" id="PTHR23028:SF131">
    <property type="entry name" value="BLR2367 PROTEIN"/>
    <property type="match status" value="1"/>
</dbReference>
<evidence type="ECO:0000313" key="4">
    <source>
        <dbReference type="Proteomes" id="UP000008207"/>
    </source>
</evidence>
<feature type="transmembrane region" description="Helical" evidence="1">
    <location>
        <begin position="184"/>
        <end position="203"/>
    </location>
</feature>
<dbReference type="Pfam" id="PF01757">
    <property type="entry name" value="Acyl_transf_3"/>
    <property type="match status" value="1"/>
</dbReference>
<name>B8IPB4_METNO</name>
<proteinExistence type="predicted"/>
<gene>
    <name evidence="3" type="ordered locus">Mnod_5590</name>
</gene>
<accession>B8IPB4</accession>
<evidence type="ECO:0000256" key="1">
    <source>
        <dbReference type="SAM" id="Phobius"/>
    </source>
</evidence>
<dbReference type="InterPro" id="IPR002656">
    <property type="entry name" value="Acyl_transf_3_dom"/>
</dbReference>
<dbReference type="RefSeq" id="WP_015932037.1">
    <property type="nucleotide sequence ID" value="NC_011894.1"/>
</dbReference>
<keyword evidence="3" id="KW-0808">Transferase</keyword>